<name>A0A8C7WXC7_9TELE</name>
<dbReference type="GO" id="GO:0005615">
    <property type="term" value="C:extracellular space"/>
    <property type="evidence" value="ECO:0007669"/>
    <property type="project" value="TreeGrafter"/>
</dbReference>
<evidence type="ECO:0000256" key="1">
    <source>
        <dbReference type="ARBA" id="ARBA00004613"/>
    </source>
</evidence>
<keyword evidence="7" id="KW-0325">Glycoprotein</keyword>
<dbReference type="PANTHER" id="PTHR10970:SF2">
    <property type="entry name" value="CLUSTERIN-LIKE PROTEIN 1"/>
    <property type="match status" value="1"/>
</dbReference>
<keyword evidence="3" id="KW-0964">Secreted</keyword>
<dbReference type="GO" id="GO:0005634">
    <property type="term" value="C:nucleus"/>
    <property type="evidence" value="ECO:0007669"/>
    <property type="project" value="TreeGrafter"/>
</dbReference>
<sequence>MKLKAGEEGAQIDLVRSGHPLPTHTHLHLFHRALCLCLSEESHLQPSAGPATDPRMKLLLGAALLLLKLSVLPCAPPDQTLSASDALQQLSRDGETVVEEELRRALYGVKQLKEATWKNEQKHEHLMKSLRHSADKKKGAAQLTKEVTERLEEAEEHCKDSLQAEWGECRPCLEDACKSFYSSTCRRGFATFHAKVENFFQRVSSRFGSGKRAVEAGDILVNQDADGSDTEVVQIEDSFQRVMSRVGALVNRSISLASRMSGGLDAALQRAFLDAPADDSTSDPFAPGRDSGFLQGVGVEEVLESFFDFGRSVVEEFGAVVTQVFDDLHQAVEEENQKERAAFPRFLQNRKLCRSLRRQTSECWQLQGRCEACQGPLLTECPGVRELHVELDEVSRLLERSRQQYEEILSIVQRHTDETLSWISSMAAEFGWVARAVSNSSAPENVFRVTEVAPESSDEVNATGSKTRVEVSILDAPPFILSVPGELGVRDPAFIQHVALEALEKYKEAVRMEED</sequence>
<dbReference type="AlphaFoldDB" id="A0A8C7WXC7"/>
<evidence type="ECO:0000256" key="8">
    <source>
        <dbReference type="RuleBase" id="RU000629"/>
    </source>
</evidence>
<evidence type="ECO:0000256" key="3">
    <source>
        <dbReference type="ARBA" id="ARBA00022525"/>
    </source>
</evidence>
<feature type="domain" description="Clusterin N-terminal" evidence="10">
    <location>
        <begin position="78"/>
        <end position="292"/>
    </location>
</feature>
<evidence type="ECO:0000256" key="2">
    <source>
        <dbReference type="ARBA" id="ARBA00010069"/>
    </source>
</evidence>
<evidence type="ECO:0000256" key="9">
    <source>
        <dbReference type="SAM" id="Coils"/>
    </source>
</evidence>
<comment type="subcellular location">
    <subcellularLocation>
        <location evidence="1">Secreted</location>
    </subcellularLocation>
</comment>
<dbReference type="SMART" id="SM00035">
    <property type="entry name" value="CLa"/>
    <property type="match status" value="1"/>
</dbReference>
<dbReference type="InterPro" id="IPR016014">
    <property type="entry name" value="Clusterin_N"/>
</dbReference>
<keyword evidence="4" id="KW-0732">Signal</keyword>
<keyword evidence="6" id="KW-1015">Disulfide bond</keyword>
<dbReference type="PANTHER" id="PTHR10970">
    <property type="entry name" value="CLUSTERIN"/>
    <property type="match status" value="1"/>
</dbReference>
<keyword evidence="5 9" id="KW-0175">Coiled coil</keyword>
<dbReference type="SMART" id="SM00030">
    <property type="entry name" value="CLb"/>
    <property type="match status" value="1"/>
</dbReference>
<dbReference type="Proteomes" id="UP000694383">
    <property type="component" value="Unplaced"/>
</dbReference>
<evidence type="ECO:0000256" key="4">
    <source>
        <dbReference type="ARBA" id="ARBA00022729"/>
    </source>
</evidence>
<keyword evidence="13" id="KW-1185">Reference proteome</keyword>
<proteinExistence type="inferred from homology"/>
<dbReference type="GeneTree" id="ENSGT00530000063668"/>
<feature type="coiled-coil region" evidence="9">
    <location>
        <begin position="384"/>
        <end position="418"/>
    </location>
</feature>
<dbReference type="GO" id="GO:0051787">
    <property type="term" value="F:misfolded protein binding"/>
    <property type="evidence" value="ECO:0007669"/>
    <property type="project" value="TreeGrafter"/>
</dbReference>
<evidence type="ECO:0000259" key="10">
    <source>
        <dbReference type="SMART" id="SM00030"/>
    </source>
</evidence>
<protein>
    <recommendedName>
        <fullName evidence="8">Clusterin</fullName>
    </recommendedName>
</protein>
<dbReference type="Pfam" id="PF01093">
    <property type="entry name" value="Clusterin"/>
    <property type="match status" value="1"/>
</dbReference>
<accession>A0A8C7WXC7</accession>
<dbReference type="InterPro" id="IPR016015">
    <property type="entry name" value="Clusterin_C"/>
</dbReference>
<evidence type="ECO:0000313" key="13">
    <source>
        <dbReference type="Proteomes" id="UP000694383"/>
    </source>
</evidence>
<comment type="similarity">
    <text evidence="2 8">Belongs to the clusterin family.</text>
</comment>
<evidence type="ECO:0000313" key="12">
    <source>
        <dbReference type="Ensembl" id="ENSOSIP00000004791.1"/>
    </source>
</evidence>
<dbReference type="InterPro" id="IPR000753">
    <property type="entry name" value="Clusterin-like"/>
</dbReference>
<evidence type="ECO:0000259" key="11">
    <source>
        <dbReference type="SMART" id="SM00035"/>
    </source>
</evidence>
<evidence type="ECO:0000256" key="5">
    <source>
        <dbReference type="ARBA" id="ARBA00023054"/>
    </source>
</evidence>
<organism evidence="12 13">
    <name type="scientific">Oryzias sinensis</name>
    <name type="common">Chinese medaka</name>
    <dbReference type="NCBI Taxonomy" id="183150"/>
    <lineage>
        <taxon>Eukaryota</taxon>
        <taxon>Metazoa</taxon>
        <taxon>Chordata</taxon>
        <taxon>Craniata</taxon>
        <taxon>Vertebrata</taxon>
        <taxon>Euteleostomi</taxon>
        <taxon>Actinopterygii</taxon>
        <taxon>Neopterygii</taxon>
        <taxon>Teleostei</taxon>
        <taxon>Neoteleostei</taxon>
        <taxon>Acanthomorphata</taxon>
        <taxon>Ovalentaria</taxon>
        <taxon>Atherinomorphae</taxon>
        <taxon>Beloniformes</taxon>
        <taxon>Adrianichthyidae</taxon>
        <taxon>Oryziinae</taxon>
        <taxon>Oryzias</taxon>
    </lineage>
</organism>
<evidence type="ECO:0000256" key="7">
    <source>
        <dbReference type="ARBA" id="ARBA00023180"/>
    </source>
</evidence>
<dbReference type="Ensembl" id="ENSOSIT00000005122.1">
    <property type="protein sequence ID" value="ENSOSIP00000004791.1"/>
    <property type="gene ID" value="ENSOSIG00000003272.1"/>
</dbReference>
<feature type="domain" description="Clusterin C-terminal" evidence="11">
    <location>
        <begin position="305"/>
        <end position="507"/>
    </location>
</feature>
<reference evidence="12" key="1">
    <citation type="submission" date="2025-08" db="UniProtKB">
        <authorList>
            <consortium name="Ensembl"/>
        </authorList>
    </citation>
    <scope>IDENTIFICATION</scope>
</reference>
<evidence type="ECO:0000256" key="6">
    <source>
        <dbReference type="ARBA" id="ARBA00023157"/>
    </source>
</evidence>
<reference evidence="12" key="2">
    <citation type="submission" date="2025-09" db="UniProtKB">
        <authorList>
            <consortium name="Ensembl"/>
        </authorList>
    </citation>
    <scope>IDENTIFICATION</scope>
</reference>